<keyword evidence="3" id="KW-1185">Reference proteome</keyword>
<evidence type="ECO:0000313" key="2">
    <source>
        <dbReference type="EMBL" id="MDF2257828.1"/>
    </source>
</evidence>
<dbReference type="EMBL" id="JARHTQ010000012">
    <property type="protein sequence ID" value="MDF2257828.1"/>
    <property type="molecule type" value="Genomic_DNA"/>
</dbReference>
<proteinExistence type="predicted"/>
<organism evidence="2 3">
    <name type="scientific">Streptantibioticus ferralitis</name>
    <dbReference type="NCBI Taxonomy" id="236510"/>
    <lineage>
        <taxon>Bacteria</taxon>
        <taxon>Bacillati</taxon>
        <taxon>Actinomycetota</taxon>
        <taxon>Actinomycetes</taxon>
        <taxon>Kitasatosporales</taxon>
        <taxon>Streptomycetaceae</taxon>
        <taxon>Streptantibioticus</taxon>
    </lineage>
</organism>
<keyword evidence="1" id="KW-0812">Transmembrane</keyword>
<dbReference type="RefSeq" id="WP_275816252.1">
    <property type="nucleotide sequence ID" value="NZ_BAAANM010000002.1"/>
</dbReference>
<evidence type="ECO:0000313" key="3">
    <source>
        <dbReference type="Proteomes" id="UP001220022"/>
    </source>
</evidence>
<feature type="transmembrane region" description="Helical" evidence="1">
    <location>
        <begin position="50"/>
        <end position="69"/>
    </location>
</feature>
<dbReference type="Proteomes" id="UP001220022">
    <property type="component" value="Unassembled WGS sequence"/>
</dbReference>
<comment type="caution">
    <text evidence="2">The sequence shown here is derived from an EMBL/GenBank/DDBJ whole genome shotgun (WGS) entry which is preliminary data.</text>
</comment>
<keyword evidence="1" id="KW-0472">Membrane</keyword>
<accession>A0ABT5Z1V5</accession>
<evidence type="ECO:0000256" key="1">
    <source>
        <dbReference type="SAM" id="Phobius"/>
    </source>
</evidence>
<evidence type="ECO:0008006" key="4">
    <source>
        <dbReference type="Google" id="ProtNLM"/>
    </source>
</evidence>
<feature type="transmembrane region" description="Helical" evidence="1">
    <location>
        <begin position="7"/>
        <end position="30"/>
    </location>
</feature>
<name>A0ABT5Z1V5_9ACTN</name>
<gene>
    <name evidence="2" type="ORF">P2L57_19555</name>
</gene>
<protein>
    <recommendedName>
        <fullName evidence="4">Integral membrane protein</fullName>
    </recommendedName>
</protein>
<keyword evidence="1" id="KW-1133">Transmembrane helix</keyword>
<sequence length="149" mass="14830">MRRPVVAVAAGVLIIEAFVIAFINLVLGLAVKRQSMSLGGLAPGAMSAGAFAAGAAFAVFLLFCAAIAIRTAVTDRAPGRFARIVLVVCAVLHGLLGAAVVGMVGWPAFVAMMVTLGLVVATLVLYAEIGAANNGVAPEAGGTPSPTSP</sequence>
<feature type="transmembrane region" description="Helical" evidence="1">
    <location>
        <begin position="81"/>
        <end position="100"/>
    </location>
</feature>
<reference evidence="2 3" key="1">
    <citation type="submission" date="2023-03" db="EMBL/GenBank/DDBJ databases">
        <title>Draft genome sequence of type strain Streptomyces ferralitis JCM 14344.</title>
        <authorList>
            <person name="Klaysubun C."/>
            <person name="Duangmal K."/>
        </authorList>
    </citation>
    <scope>NUCLEOTIDE SEQUENCE [LARGE SCALE GENOMIC DNA]</scope>
    <source>
        <strain evidence="2 3">JCM 14344</strain>
    </source>
</reference>
<feature type="transmembrane region" description="Helical" evidence="1">
    <location>
        <begin position="106"/>
        <end position="127"/>
    </location>
</feature>